<comment type="caution">
    <text evidence="3">The sequence shown here is derived from an EMBL/GenBank/DDBJ whole genome shotgun (WGS) entry which is preliminary data.</text>
</comment>
<dbReference type="Proteomes" id="UP000468901">
    <property type="component" value="Unassembled WGS sequence"/>
</dbReference>
<reference evidence="3 4" key="1">
    <citation type="submission" date="2019-09" db="EMBL/GenBank/DDBJ databases">
        <title>Parvibaculum sedimenti sp. nov., isolated from sediment.</title>
        <authorList>
            <person name="Wang Y."/>
        </authorList>
    </citation>
    <scope>NUCLEOTIDE SEQUENCE [LARGE SCALE GENOMIC DNA]</scope>
    <source>
        <strain evidence="3 4">HXT-9</strain>
    </source>
</reference>
<evidence type="ECO:0000256" key="1">
    <source>
        <dbReference type="ARBA" id="ARBA00010894"/>
    </source>
</evidence>
<dbReference type="Pfam" id="PF02325">
    <property type="entry name" value="CCB3_YggT"/>
    <property type="match status" value="1"/>
</dbReference>
<organism evidence="3 4">
    <name type="scientific">Parvibaculum sedimenti</name>
    <dbReference type="NCBI Taxonomy" id="2608632"/>
    <lineage>
        <taxon>Bacteria</taxon>
        <taxon>Pseudomonadati</taxon>
        <taxon>Pseudomonadota</taxon>
        <taxon>Alphaproteobacteria</taxon>
        <taxon>Hyphomicrobiales</taxon>
        <taxon>Parvibaculaceae</taxon>
        <taxon>Parvibaculum</taxon>
    </lineage>
</organism>
<evidence type="ECO:0000313" key="3">
    <source>
        <dbReference type="EMBL" id="KAB7742270.1"/>
    </source>
</evidence>
<dbReference type="PANTHER" id="PTHR33219">
    <property type="entry name" value="YLMG HOMOLOG PROTEIN 2, CHLOROPLASTIC"/>
    <property type="match status" value="1"/>
</dbReference>
<feature type="transmembrane region" description="Helical" evidence="2">
    <location>
        <begin position="71"/>
        <end position="91"/>
    </location>
</feature>
<comment type="similarity">
    <text evidence="1">Belongs to the YggT family.</text>
</comment>
<keyword evidence="2" id="KW-0812">Transmembrane</keyword>
<dbReference type="AlphaFoldDB" id="A0A6N6VL74"/>
<sequence length="98" mass="11315">MQSLLILITQVIQLYTWVIIIGAVLSWLIAFGVINTHNRFVYSVVDIIYRVTEPALRPIRRFLPDLGGIDISPVVLLLLLYFLQNLIWEIYGSYMASF</sequence>
<dbReference type="InterPro" id="IPR003425">
    <property type="entry name" value="CCB3/YggT"/>
</dbReference>
<evidence type="ECO:0000313" key="4">
    <source>
        <dbReference type="Proteomes" id="UP000468901"/>
    </source>
</evidence>
<dbReference type="RefSeq" id="WP_152214692.1">
    <property type="nucleotide sequence ID" value="NZ_JBAQYD010000268.1"/>
</dbReference>
<dbReference type="PANTHER" id="PTHR33219:SF14">
    <property type="entry name" value="PROTEIN COFACTOR ASSEMBLY OF COMPLEX C SUBUNIT B CCB3, CHLOROPLASTIC-RELATED"/>
    <property type="match status" value="1"/>
</dbReference>
<evidence type="ECO:0000256" key="2">
    <source>
        <dbReference type="SAM" id="Phobius"/>
    </source>
</evidence>
<name>A0A6N6VL74_9HYPH</name>
<proteinExistence type="inferred from homology"/>
<keyword evidence="2" id="KW-0472">Membrane</keyword>
<protein>
    <submittedName>
        <fullName evidence="3">YggT family protein</fullName>
    </submittedName>
</protein>
<dbReference type="GO" id="GO:0016020">
    <property type="term" value="C:membrane"/>
    <property type="evidence" value="ECO:0007669"/>
    <property type="project" value="InterPro"/>
</dbReference>
<gene>
    <name evidence="3" type="ORF">F2P47_03110</name>
</gene>
<feature type="transmembrane region" description="Helical" evidence="2">
    <location>
        <begin position="12"/>
        <end position="34"/>
    </location>
</feature>
<keyword evidence="2" id="KW-1133">Transmembrane helix</keyword>
<keyword evidence="4" id="KW-1185">Reference proteome</keyword>
<dbReference type="EMBL" id="WESC01000002">
    <property type="protein sequence ID" value="KAB7742270.1"/>
    <property type="molecule type" value="Genomic_DNA"/>
</dbReference>
<accession>A0A6N6VL74</accession>